<dbReference type="InterPro" id="IPR005302">
    <property type="entry name" value="MoCF_Sase_C"/>
</dbReference>
<dbReference type="GO" id="GO:0030151">
    <property type="term" value="F:molybdenum ion binding"/>
    <property type="evidence" value="ECO:0007669"/>
    <property type="project" value="InterPro"/>
</dbReference>
<sequence>MAGRLSHVASQIMGGNGVVSRSVASSLRLRSGMGLPVGKHIVPDKPMPVNDELMWDNGTAYPEPCIDRIADTVGKYEALGWLCGGLSCFTALGLLAVWNDKASKIPFAPKVYPYDNLRVELGGEPYASGCDSMTGQCRLTSVSVSCLFVYFCILVDGCEPFSEDLWKEIKINTFTFHGVKLCSRCKVPTINQETAIPSSKSEPTVTLSTFRSDKVLRPTRKQQGKVYFGQNMVCMDYVTDGKGKMIKVGDPVYVHKVHPSCADAPA</sequence>
<gene>
    <name evidence="2" type="ORF">RHSIM_Rhsim07G0107000</name>
</gene>
<proteinExistence type="predicted"/>
<dbReference type="InterPro" id="IPR038863">
    <property type="entry name" value="Put_Complex_I_su8"/>
</dbReference>
<keyword evidence="3" id="KW-1185">Reference proteome</keyword>
<dbReference type="AlphaFoldDB" id="A0A834H0L8"/>
<dbReference type="PROSITE" id="PS51340">
    <property type="entry name" value="MOSC"/>
    <property type="match status" value="1"/>
</dbReference>
<reference evidence="2" key="1">
    <citation type="submission" date="2019-11" db="EMBL/GenBank/DDBJ databases">
        <authorList>
            <person name="Liu Y."/>
            <person name="Hou J."/>
            <person name="Li T.-Q."/>
            <person name="Guan C.-H."/>
            <person name="Wu X."/>
            <person name="Wu H.-Z."/>
            <person name="Ling F."/>
            <person name="Zhang R."/>
            <person name="Shi X.-G."/>
            <person name="Ren J.-P."/>
            <person name="Chen E.-F."/>
            <person name="Sun J.-M."/>
        </authorList>
    </citation>
    <scope>NUCLEOTIDE SEQUENCE</scope>
    <source>
        <strain evidence="2">Adult_tree_wgs_1</strain>
        <tissue evidence="2">Leaves</tissue>
    </source>
</reference>
<evidence type="ECO:0000259" key="1">
    <source>
        <dbReference type="PROSITE" id="PS51340"/>
    </source>
</evidence>
<dbReference type="OrthoDB" id="2014058at2759"/>
<dbReference type="Pfam" id="PF03473">
    <property type="entry name" value="MOSC"/>
    <property type="match status" value="1"/>
</dbReference>
<comment type="caution">
    <text evidence="2">The sequence shown here is derived from an EMBL/GenBank/DDBJ whole genome shotgun (WGS) entry which is preliminary data.</text>
</comment>
<feature type="domain" description="MOSC" evidence="1">
    <location>
        <begin position="153"/>
        <end position="255"/>
    </location>
</feature>
<dbReference type="EMBL" id="WJXA01000007">
    <property type="protein sequence ID" value="KAF7139217.1"/>
    <property type="molecule type" value="Genomic_DNA"/>
</dbReference>
<accession>A0A834H0L8</accession>
<dbReference type="GO" id="GO:0003824">
    <property type="term" value="F:catalytic activity"/>
    <property type="evidence" value="ECO:0007669"/>
    <property type="project" value="InterPro"/>
</dbReference>
<evidence type="ECO:0000313" key="3">
    <source>
        <dbReference type="Proteomes" id="UP000626092"/>
    </source>
</evidence>
<dbReference type="PANTHER" id="PTHR36401">
    <property type="entry name" value="NADH DEHYDROGENASE [UBIQUINONE] 1 BETA SUBCOMPLEX SUBUNIT 8, MITOCHONDRIAL"/>
    <property type="match status" value="1"/>
</dbReference>
<dbReference type="GO" id="GO:0030170">
    <property type="term" value="F:pyridoxal phosphate binding"/>
    <property type="evidence" value="ECO:0007669"/>
    <property type="project" value="InterPro"/>
</dbReference>
<organism evidence="2 3">
    <name type="scientific">Rhododendron simsii</name>
    <name type="common">Sims's rhododendron</name>
    <dbReference type="NCBI Taxonomy" id="118357"/>
    <lineage>
        <taxon>Eukaryota</taxon>
        <taxon>Viridiplantae</taxon>
        <taxon>Streptophyta</taxon>
        <taxon>Embryophyta</taxon>
        <taxon>Tracheophyta</taxon>
        <taxon>Spermatophyta</taxon>
        <taxon>Magnoliopsida</taxon>
        <taxon>eudicotyledons</taxon>
        <taxon>Gunneridae</taxon>
        <taxon>Pentapetalae</taxon>
        <taxon>asterids</taxon>
        <taxon>Ericales</taxon>
        <taxon>Ericaceae</taxon>
        <taxon>Ericoideae</taxon>
        <taxon>Rhodoreae</taxon>
        <taxon>Rhododendron</taxon>
    </lineage>
</organism>
<evidence type="ECO:0000313" key="2">
    <source>
        <dbReference type="EMBL" id="KAF7139217.1"/>
    </source>
</evidence>
<dbReference type="Proteomes" id="UP000626092">
    <property type="component" value="Unassembled WGS sequence"/>
</dbReference>
<dbReference type="PANTHER" id="PTHR36401:SF1">
    <property type="entry name" value="NADH DEHYDROGENASE [UBIQUINONE] 1 BETA SUBCOMPLEX SUBUNIT 8, MITOCHONDRIAL"/>
    <property type="match status" value="1"/>
</dbReference>
<protein>
    <recommendedName>
        <fullName evidence="1">MOSC domain-containing protein</fullName>
    </recommendedName>
</protein>
<name>A0A834H0L8_RHOSS</name>